<proteinExistence type="inferred from homology"/>
<dbReference type="GO" id="GO:0047372">
    <property type="term" value="F:monoacylglycerol lipase activity"/>
    <property type="evidence" value="ECO:0007669"/>
    <property type="project" value="TreeGrafter"/>
</dbReference>
<dbReference type="Pfam" id="PF12146">
    <property type="entry name" value="Hydrolase_4"/>
    <property type="match status" value="1"/>
</dbReference>
<dbReference type="AlphaFoldDB" id="A0AAE0EX90"/>
<dbReference type="InterPro" id="IPR050960">
    <property type="entry name" value="AB_hydrolase_4_sf"/>
</dbReference>
<evidence type="ECO:0000259" key="4">
    <source>
        <dbReference type="Pfam" id="PF12146"/>
    </source>
</evidence>
<dbReference type="Proteomes" id="UP001190700">
    <property type="component" value="Unassembled WGS sequence"/>
</dbReference>
<dbReference type="InterPro" id="IPR029058">
    <property type="entry name" value="AB_hydrolase_fold"/>
</dbReference>
<accession>A0AAE0EX90</accession>
<name>A0AAE0EX90_9CHLO</name>
<dbReference type="PANTHER" id="PTHR10794:SF63">
    <property type="entry name" value="ALPHA_BETA HYDROLASE 1, ISOFORM A"/>
    <property type="match status" value="1"/>
</dbReference>
<evidence type="ECO:0000313" key="5">
    <source>
        <dbReference type="EMBL" id="KAK3243532.1"/>
    </source>
</evidence>
<keyword evidence="3" id="KW-1133">Transmembrane helix</keyword>
<dbReference type="SUPFAM" id="SSF53474">
    <property type="entry name" value="alpha/beta-Hydrolases"/>
    <property type="match status" value="1"/>
</dbReference>
<reference evidence="5 6" key="1">
    <citation type="journal article" date="2015" name="Genome Biol. Evol.">
        <title>Comparative Genomics of a Bacterivorous Green Alga Reveals Evolutionary Causalities and Consequences of Phago-Mixotrophic Mode of Nutrition.</title>
        <authorList>
            <person name="Burns J.A."/>
            <person name="Paasch A."/>
            <person name="Narechania A."/>
            <person name="Kim E."/>
        </authorList>
    </citation>
    <scope>NUCLEOTIDE SEQUENCE [LARGE SCALE GENOMIC DNA]</scope>
    <source>
        <strain evidence="5 6">PLY_AMNH</strain>
    </source>
</reference>
<dbReference type="PANTHER" id="PTHR10794">
    <property type="entry name" value="ABHYDROLASE DOMAIN-CONTAINING PROTEIN"/>
    <property type="match status" value="1"/>
</dbReference>
<feature type="transmembrane region" description="Helical" evidence="3">
    <location>
        <begin position="19"/>
        <end position="38"/>
    </location>
</feature>
<feature type="active site" description="Charge relay system" evidence="2">
    <location>
        <position position="389"/>
    </location>
</feature>
<dbReference type="InterPro" id="IPR012020">
    <property type="entry name" value="ABHD4"/>
</dbReference>
<dbReference type="Gene3D" id="3.40.50.1820">
    <property type="entry name" value="alpha/beta hydrolase"/>
    <property type="match status" value="1"/>
</dbReference>
<sequence length="458" mass="49828">MSLDHGPYSGDLRLTAQKVAGSIAVLFCFSVVALWVALSKLPTIPYYILLTLQLGAFRRFLRYTFPQRTRLFYDARSTLLSDLLPELHALTAGYAPALMLPSGVLQTAAAECYAPPPSTTPFDRETVALEALDFGGTASSRKTSCCPNFVPAGTISLDWLHLAQERGPEGVLDPRAPVCILVPGLTGSSQAAYIRRLALTLNKKEFRVACYNPRGRGGNPLETPFLYSIGYTEDLRRVVQRIRTRFPEATLTAAGFSLGSNYLAKYVGEESDKCMLAAAVSVAPPTDCIAMSNHLLHSSIGKLLDPYLVNSCKKMLRELRDGFPGVMEACSHVDLKAVTAARNMTEFDDAAIAPMFGCSCASDYYREGGAGSYLNRIRIPHLFLAAANDPIVPAHLIRTDNFKTGRGLSQEVPNPVLLAVTEEGGHSMVWPEGMFGDRSWACEAIAEFLEVASSKTVE</sequence>
<evidence type="ECO:0000313" key="6">
    <source>
        <dbReference type="Proteomes" id="UP001190700"/>
    </source>
</evidence>
<comment type="caution">
    <text evidence="5">The sequence shown here is derived from an EMBL/GenBank/DDBJ whole genome shotgun (WGS) entry which is preliminary data.</text>
</comment>
<evidence type="ECO:0000256" key="1">
    <source>
        <dbReference type="ARBA" id="ARBA00010884"/>
    </source>
</evidence>
<evidence type="ECO:0000256" key="3">
    <source>
        <dbReference type="SAM" id="Phobius"/>
    </source>
</evidence>
<comment type="similarity">
    <text evidence="1">Belongs to the AB hydrolase superfamily. AB hydrolase 4 family.</text>
</comment>
<keyword evidence="3" id="KW-0472">Membrane</keyword>
<gene>
    <name evidence="5" type="ORF">CYMTET_46825</name>
</gene>
<dbReference type="InterPro" id="IPR022742">
    <property type="entry name" value="Hydrolase_4"/>
</dbReference>
<organism evidence="5 6">
    <name type="scientific">Cymbomonas tetramitiformis</name>
    <dbReference type="NCBI Taxonomy" id="36881"/>
    <lineage>
        <taxon>Eukaryota</taxon>
        <taxon>Viridiplantae</taxon>
        <taxon>Chlorophyta</taxon>
        <taxon>Pyramimonadophyceae</taxon>
        <taxon>Pyramimonadales</taxon>
        <taxon>Pyramimonadaceae</taxon>
        <taxon>Cymbomonas</taxon>
    </lineage>
</organism>
<feature type="active site" description="Charge relay system" evidence="2">
    <location>
        <position position="426"/>
    </location>
</feature>
<feature type="active site" description="Charge relay system" evidence="2">
    <location>
        <position position="257"/>
    </location>
</feature>
<dbReference type="PIRSF" id="PIRSF005211">
    <property type="entry name" value="Ab_hydro_YheT"/>
    <property type="match status" value="1"/>
</dbReference>
<keyword evidence="3" id="KW-0812">Transmembrane</keyword>
<evidence type="ECO:0000256" key="2">
    <source>
        <dbReference type="PIRSR" id="PIRSR005211-1"/>
    </source>
</evidence>
<keyword evidence="6" id="KW-1185">Reference proteome</keyword>
<dbReference type="GO" id="GO:0034338">
    <property type="term" value="F:short-chain carboxylesterase activity"/>
    <property type="evidence" value="ECO:0007669"/>
    <property type="project" value="TreeGrafter"/>
</dbReference>
<protein>
    <recommendedName>
        <fullName evidence="4">Serine aminopeptidase S33 domain-containing protein</fullName>
    </recommendedName>
</protein>
<feature type="domain" description="Serine aminopeptidase S33" evidence="4">
    <location>
        <begin position="178"/>
        <end position="394"/>
    </location>
</feature>
<dbReference type="EMBL" id="LGRX02032791">
    <property type="protein sequence ID" value="KAK3243532.1"/>
    <property type="molecule type" value="Genomic_DNA"/>
</dbReference>